<evidence type="ECO:0000256" key="5">
    <source>
        <dbReference type="ARBA" id="ARBA00022801"/>
    </source>
</evidence>
<dbReference type="Gene3D" id="3.90.950.10">
    <property type="match status" value="1"/>
</dbReference>
<feature type="binding site" evidence="10">
    <location>
        <position position="70"/>
    </location>
    <ligand>
        <name>Mg(2+)</name>
        <dbReference type="ChEBI" id="CHEBI:18420"/>
    </ligand>
</feature>
<proteinExistence type="inferred from homology"/>
<dbReference type="HAMAP" id="MF_01405">
    <property type="entry name" value="Non_canon_purine_NTPase"/>
    <property type="match status" value="1"/>
</dbReference>
<dbReference type="Pfam" id="PF01725">
    <property type="entry name" value="Ham1p_like"/>
    <property type="match status" value="1"/>
</dbReference>
<keyword evidence="7 10" id="KW-0546">Nucleotide metabolism</keyword>
<evidence type="ECO:0000256" key="9">
    <source>
        <dbReference type="ARBA" id="ARBA00052017"/>
    </source>
</evidence>
<comment type="catalytic activity">
    <reaction evidence="10">
        <text>ITP + H2O = IMP + diphosphate + H(+)</text>
        <dbReference type="Rhea" id="RHEA:29399"/>
        <dbReference type="ChEBI" id="CHEBI:15377"/>
        <dbReference type="ChEBI" id="CHEBI:15378"/>
        <dbReference type="ChEBI" id="CHEBI:33019"/>
        <dbReference type="ChEBI" id="CHEBI:58053"/>
        <dbReference type="ChEBI" id="CHEBI:61402"/>
        <dbReference type="EC" id="3.6.1.66"/>
    </reaction>
</comment>
<gene>
    <name evidence="12" type="ORF">E6W99_04320</name>
</gene>
<feature type="binding site" evidence="10">
    <location>
        <position position="41"/>
    </location>
    <ligand>
        <name>Mg(2+)</name>
        <dbReference type="ChEBI" id="CHEBI:18420"/>
    </ligand>
</feature>
<comment type="catalytic activity">
    <reaction evidence="8 10">
        <text>dITP + H2O = dIMP + diphosphate + H(+)</text>
        <dbReference type="Rhea" id="RHEA:28342"/>
        <dbReference type="ChEBI" id="CHEBI:15377"/>
        <dbReference type="ChEBI" id="CHEBI:15378"/>
        <dbReference type="ChEBI" id="CHEBI:33019"/>
        <dbReference type="ChEBI" id="CHEBI:61194"/>
        <dbReference type="ChEBI" id="CHEBI:61382"/>
        <dbReference type="EC" id="3.6.1.66"/>
    </reaction>
</comment>
<evidence type="ECO:0000313" key="12">
    <source>
        <dbReference type="EMBL" id="THF81879.1"/>
    </source>
</evidence>
<evidence type="ECO:0000256" key="11">
    <source>
        <dbReference type="RuleBase" id="RU003781"/>
    </source>
</evidence>
<dbReference type="FunFam" id="3.90.950.10:FF:000001">
    <property type="entry name" value="dITP/XTP pyrophosphatase"/>
    <property type="match status" value="1"/>
</dbReference>
<evidence type="ECO:0000313" key="13">
    <source>
        <dbReference type="Proteomes" id="UP000310334"/>
    </source>
</evidence>
<keyword evidence="3 10" id="KW-0479">Metal-binding</keyword>
<feature type="active site" description="Proton acceptor" evidence="10">
    <location>
        <position position="70"/>
    </location>
</feature>
<protein>
    <recommendedName>
        <fullName evidence="10">dITP/XTP pyrophosphatase</fullName>
        <ecNumber evidence="10">3.6.1.66</ecNumber>
    </recommendedName>
    <alternativeName>
        <fullName evidence="10">Non-canonical purine NTP pyrophosphatase</fullName>
    </alternativeName>
    <alternativeName>
        <fullName evidence="10">Non-standard purine NTP pyrophosphatase</fullName>
    </alternativeName>
    <alternativeName>
        <fullName evidence="10">Nucleoside-triphosphate diphosphatase</fullName>
    </alternativeName>
    <alternativeName>
        <fullName evidence="10">Nucleoside-triphosphate pyrophosphatase</fullName>
        <shortName evidence="10">NTPase</shortName>
    </alternativeName>
</protein>
<evidence type="ECO:0000256" key="10">
    <source>
        <dbReference type="HAMAP-Rule" id="MF_01405"/>
    </source>
</evidence>
<feature type="binding site" evidence="10">
    <location>
        <position position="177"/>
    </location>
    <ligand>
        <name>substrate</name>
    </ligand>
</feature>
<evidence type="ECO:0000256" key="6">
    <source>
        <dbReference type="ARBA" id="ARBA00022842"/>
    </source>
</evidence>
<evidence type="ECO:0000256" key="4">
    <source>
        <dbReference type="ARBA" id="ARBA00022741"/>
    </source>
</evidence>
<dbReference type="PANTHER" id="PTHR11067">
    <property type="entry name" value="INOSINE TRIPHOSPHATE PYROPHOSPHATASE/HAM1 PROTEIN"/>
    <property type="match status" value="1"/>
</dbReference>
<dbReference type="GO" id="GO:0036222">
    <property type="term" value="F:XTP diphosphatase activity"/>
    <property type="evidence" value="ECO:0007669"/>
    <property type="project" value="UniProtKB-UniRule"/>
</dbReference>
<feature type="binding site" evidence="10">
    <location>
        <begin position="182"/>
        <end position="183"/>
    </location>
    <ligand>
        <name>substrate</name>
    </ligand>
</feature>
<dbReference type="GO" id="GO:0009117">
    <property type="term" value="P:nucleotide metabolic process"/>
    <property type="evidence" value="ECO:0007669"/>
    <property type="project" value="UniProtKB-KW"/>
</dbReference>
<dbReference type="NCBIfam" id="NF011397">
    <property type="entry name" value="PRK14822.1"/>
    <property type="match status" value="1"/>
</dbReference>
<comment type="cofactor">
    <cofactor evidence="10">
        <name>Mg(2+)</name>
        <dbReference type="ChEBI" id="CHEBI:18420"/>
    </cofactor>
    <text evidence="10">Binds 1 Mg(2+) ion per subunit.</text>
</comment>
<dbReference type="InterPro" id="IPR020922">
    <property type="entry name" value="dITP/XTP_pyrophosphatase"/>
</dbReference>
<dbReference type="GO" id="GO:0009146">
    <property type="term" value="P:purine nucleoside triphosphate catabolic process"/>
    <property type="evidence" value="ECO:0007669"/>
    <property type="project" value="UniProtKB-UniRule"/>
</dbReference>
<evidence type="ECO:0000256" key="1">
    <source>
        <dbReference type="ARBA" id="ARBA00008023"/>
    </source>
</evidence>
<dbReference type="NCBIfam" id="TIGR00042">
    <property type="entry name" value="RdgB/HAM1 family non-canonical purine NTP pyrophosphatase"/>
    <property type="match status" value="1"/>
</dbReference>
<dbReference type="Proteomes" id="UP000310334">
    <property type="component" value="Unassembled WGS sequence"/>
</dbReference>
<keyword evidence="6 10" id="KW-0460">Magnesium</keyword>
<keyword evidence="4 10" id="KW-0547">Nucleotide-binding</keyword>
<dbReference type="GO" id="GO:0035870">
    <property type="term" value="F:dITP diphosphatase activity"/>
    <property type="evidence" value="ECO:0007669"/>
    <property type="project" value="UniProtKB-UniRule"/>
</dbReference>
<dbReference type="GO" id="GO:0000166">
    <property type="term" value="F:nucleotide binding"/>
    <property type="evidence" value="ECO:0007669"/>
    <property type="project" value="UniProtKB-KW"/>
</dbReference>
<dbReference type="PANTHER" id="PTHR11067:SF9">
    <property type="entry name" value="INOSINE TRIPHOSPHATE PYROPHOSPHATASE"/>
    <property type="match status" value="1"/>
</dbReference>
<comment type="function">
    <text evidence="10">Pyrophosphatase that catalyzes the hydrolysis of nucleoside triphosphates to their monophosphate derivatives, with a high preference for the non-canonical purine nucleotides XTP (xanthosine triphosphate), dITP (deoxyinosine triphosphate) and ITP. Seems to function as a house-cleaning enzyme that removes non-canonical purine nucleotides from the nucleotide pool, thus preventing their incorporation into DNA/RNA and avoiding chromosomal lesions.</text>
</comment>
<evidence type="ECO:0000256" key="7">
    <source>
        <dbReference type="ARBA" id="ARBA00023080"/>
    </source>
</evidence>
<dbReference type="AlphaFoldDB" id="A0A4S4C7U3"/>
<dbReference type="GO" id="GO:0036220">
    <property type="term" value="F:ITP diphosphatase activity"/>
    <property type="evidence" value="ECO:0007669"/>
    <property type="project" value="UniProtKB-UniRule"/>
</dbReference>
<dbReference type="InterPro" id="IPR029001">
    <property type="entry name" value="ITPase-like_fam"/>
</dbReference>
<dbReference type="InterPro" id="IPR002637">
    <property type="entry name" value="RdgB/HAM1"/>
</dbReference>
<dbReference type="GO" id="GO:0046872">
    <property type="term" value="F:metal ion binding"/>
    <property type="evidence" value="ECO:0007669"/>
    <property type="project" value="UniProtKB-KW"/>
</dbReference>
<dbReference type="OrthoDB" id="9807456at2"/>
<dbReference type="GO" id="GO:0017111">
    <property type="term" value="F:ribonucleoside triphosphate phosphatase activity"/>
    <property type="evidence" value="ECO:0007669"/>
    <property type="project" value="InterPro"/>
</dbReference>
<evidence type="ECO:0000256" key="8">
    <source>
        <dbReference type="ARBA" id="ARBA00051875"/>
    </source>
</evidence>
<comment type="caution">
    <text evidence="12">The sequence shown here is derived from an EMBL/GenBank/DDBJ whole genome shotgun (WGS) entry which is preliminary data.</text>
</comment>
<comment type="subunit">
    <text evidence="2 10">Homodimer.</text>
</comment>
<dbReference type="SUPFAM" id="SSF52972">
    <property type="entry name" value="ITPase-like"/>
    <property type="match status" value="1"/>
</dbReference>
<dbReference type="RefSeq" id="WP_136351966.1">
    <property type="nucleotide sequence ID" value="NZ_CP046266.1"/>
</dbReference>
<organism evidence="12 13">
    <name type="scientific">Metabacillus sediminilitoris</name>
    <dbReference type="NCBI Taxonomy" id="2567941"/>
    <lineage>
        <taxon>Bacteria</taxon>
        <taxon>Bacillati</taxon>
        <taxon>Bacillota</taxon>
        <taxon>Bacilli</taxon>
        <taxon>Bacillales</taxon>
        <taxon>Bacillaceae</taxon>
        <taxon>Metabacillus</taxon>
    </lineage>
</organism>
<keyword evidence="13" id="KW-1185">Reference proteome</keyword>
<comment type="catalytic activity">
    <reaction evidence="9 10">
        <text>XTP + H2O = XMP + diphosphate + H(+)</text>
        <dbReference type="Rhea" id="RHEA:28610"/>
        <dbReference type="ChEBI" id="CHEBI:15377"/>
        <dbReference type="ChEBI" id="CHEBI:15378"/>
        <dbReference type="ChEBI" id="CHEBI:33019"/>
        <dbReference type="ChEBI" id="CHEBI:57464"/>
        <dbReference type="ChEBI" id="CHEBI:61314"/>
        <dbReference type="EC" id="3.6.1.66"/>
    </reaction>
</comment>
<feature type="binding site" evidence="10">
    <location>
        <begin position="154"/>
        <end position="157"/>
    </location>
    <ligand>
        <name>substrate</name>
    </ligand>
</feature>
<feature type="binding site" evidence="10">
    <location>
        <position position="71"/>
    </location>
    <ligand>
        <name>substrate</name>
    </ligand>
</feature>
<feature type="binding site" evidence="10">
    <location>
        <begin position="8"/>
        <end position="13"/>
    </location>
    <ligand>
        <name>substrate</name>
    </ligand>
</feature>
<dbReference type="EMBL" id="SSNT01000003">
    <property type="protein sequence ID" value="THF81879.1"/>
    <property type="molecule type" value="Genomic_DNA"/>
</dbReference>
<name>A0A4S4C7U3_9BACI</name>
<dbReference type="EC" id="3.6.1.66" evidence="10"/>
<dbReference type="GO" id="GO:0005829">
    <property type="term" value="C:cytosol"/>
    <property type="evidence" value="ECO:0007669"/>
    <property type="project" value="TreeGrafter"/>
</dbReference>
<evidence type="ECO:0000256" key="2">
    <source>
        <dbReference type="ARBA" id="ARBA00011738"/>
    </source>
</evidence>
<comment type="similarity">
    <text evidence="1 10 11">Belongs to the HAM1 NTPase family.</text>
</comment>
<accession>A0A4S4C7U3</accession>
<evidence type="ECO:0000256" key="3">
    <source>
        <dbReference type="ARBA" id="ARBA00022723"/>
    </source>
</evidence>
<keyword evidence="5 10" id="KW-0378">Hydrolase</keyword>
<dbReference type="CDD" id="cd00515">
    <property type="entry name" value="HAM1"/>
    <property type="match status" value="1"/>
</dbReference>
<sequence length="197" mass="21781">MREIIIATKNQGKVKEFESLLKPMGFRVQSLLDYPLSIDVEETGTTFEENAILKAEAIAKAYNRVTIADDSGLMIDHLGGKPGIYSARYAGLDKNDEANMEKVLEELAAVEALEDRSARFACALAYSRPGQMTKTVVGTCEGFIAHEPIGENGFGYDPIFIVRDLHKTMAQLSKEEKNKISHRANALKKLIDVITES</sequence>
<reference evidence="12 13" key="1">
    <citation type="submission" date="2019-04" db="EMBL/GenBank/DDBJ databases">
        <title>Bacillus sediminilitoris sp. nov., isolated from a tidal flat sediment on the East China Sea.</title>
        <authorList>
            <person name="Wei Y."/>
            <person name="Mao H."/>
            <person name="Fang J."/>
        </authorList>
    </citation>
    <scope>NUCLEOTIDE SEQUENCE [LARGE SCALE GENOMIC DNA]</scope>
    <source>
        <strain evidence="12 13">DSL-17</strain>
    </source>
</reference>